<proteinExistence type="predicted"/>
<sequence length="67" mass="7760">MENRILARLDGRADPEWLLTLLSVLPLNTYTLEEWNEALSQAAGRRIFCPSYRTLSDYLHRLVLGVQ</sequence>
<dbReference type="GeneID" id="63974952"/>
<keyword evidence="2" id="KW-1185">Reference proteome</keyword>
<dbReference type="Proteomes" id="UP000029585">
    <property type="component" value="Unassembled WGS sequence"/>
</dbReference>
<dbReference type="HOGENOM" id="CLU_2804900_0_0_9"/>
<dbReference type="PATRIC" id="fig|742738.3.peg.2159"/>
<accession>A0A096CKF4</accession>
<dbReference type="eggNOG" id="ENOG502ZU4K">
    <property type="taxonomic scope" value="Bacteria"/>
</dbReference>
<name>A0A096CKF4_FLAPL</name>
<protein>
    <submittedName>
        <fullName evidence="1">Uncharacterized protein</fullName>
    </submittedName>
</protein>
<dbReference type="EMBL" id="ADLO01000060">
    <property type="protein sequence ID" value="KGF55272.1"/>
    <property type="molecule type" value="Genomic_DNA"/>
</dbReference>
<organism evidence="1 2">
    <name type="scientific">Flavonifractor plautii 1_3_50AFAA</name>
    <dbReference type="NCBI Taxonomy" id="742738"/>
    <lineage>
        <taxon>Bacteria</taxon>
        <taxon>Bacillati</taxon>
        <taxon>Bacillota</taxon>
        <taxon>Clostridia</taxon>
        <taxon>Eubacteriales</taxon>
        <taxon>Oscillospiraceae</taxon>
        <taxon>Flavonifractor</taxon>
    </lineage>
</organism>
<evidence type="ECO:0000313" key="1">
    <source>
        <dbReference type="EMBL" id="KGF55272.1"/>
    </source>
</evidence>
<comment type="caution">
    <text evidence="1">The sequence shown here is derived from an EMBL/GenBank/DDBJ whole genome shotgun (WGS) entry which is preliminary data.</text>
</comment>
<dbReference type="RefSeq" id="WP_007488921.1">
    <property type="nucleotide sequence ID" value="NZ_KN174163.1"/>
</dbReference>
<dbReference type="AlphaFoldDB" id="A0A096CKF4"/>
<reference evidence="1 2" key="1">
    <citation type="submission" date="2011-08" db="EMBL/GenBank/DDBJ databases">
        <title>The Genome Sequence of Clostridium orbiscindens 1_3_50AFAA.</title>
        <authorList>
            <consortium name="The Broad Institute Genome Sequencing Platform"/>
            <person name="Earl A."/>
            <person name="Ward D."/>
            <person name="Feldgarden M."/>
            <person name="Gevers D."/>
            <person name="Daigneault M."/>
            <person name="Strauss J."/>
            <person name="Allen-Vercoe E."/>
            <person name="Young S.K."/>
            <person name="Zeng Q."/>
            <person name="Gargeya S."/>
            <person name="Fitzgerald M."/>
            <person name="Haas B."/>
            <person name="Abouelleil A."/>
            <person name="Alvarado L."/>
            <person name="Arachchi H.M."/>
            <person name="Berlin A."/>
            <person name="Brown A."/>
            <person name="Chapman S.B."/>
            <person name="Chen Z."/>
            <person name="Dunbar C."/>
            <person name="Freedman E."/>
            <person name="Gearin G."/>
            <person name="Gellesch M."/>
            <person name="Goldberg J."/>
            <person name="Griggs A."/>
            <person name="Gujja S."/>
            <person name="Heiman D."/>
            <person name="Howarth C."/>
            <person name="Larson L."/>
            <person name="Lui A."/>
            <person name="MacDonald P.J.P."/>
            <person name="Montmayeur A."/>
            <person name="Murphy C."/>
            <person name="Neiman D."/>
            <person name="Pearson M."/>
            <person name="Priest M."/>
            <person name="Roberts A."/>
            <person name="Saif S."/>
            <person name="Shea T."/>
            <person name="Shenoy N."/>
            <person name="Sisk P."/>
            <person name="Stolte C."/>
            <person name="Sykes S."/>
            <person name="Wortman J."/>
            <person name="Nusbaum C."/>
            <person name="Birren B."/>
        </authorList>
    </citation>
    <scope>NUCLEOTIDE SEQUENCE [LARGE SCALE GENOMIC DNA]</scope>
    <source>
        <strain evidence="1 2">1_3_50AFAA</strain>
    </source>
</reference>
<gene>
    <name evidence="1" type="ORF">HMPREF9460_02108</name>
</gene>
<evidence type="ECO:0000313" key="2">
    <source>
        <dbReference type="Proteomes" id="UP000029585"/>
    </source>
</evidence>